<organism evidence="2 3">
    <name type="scientific">Sphingomonas populi</name>
    <dbReference type="NCBI Taxonomy" id="2484750"/>
    <lineage>
        <taxon>Bacteria</taxon>
        <taxon>Pseudomonadati</taxon>
        <taxon>Pseudomonadota</taxon>
        <taxon>Alphaproteobacteria</taxon>
        <taxon>Sphingomonadales</taxon>
        <taxon>Sphingomonadaceae</taxon>
        <taxon>Sphingomonas</taxon>
    </lineage>
</organism>
<accession>A0A4Q6XHK9</accession>
<dbReference type="Proteomes" id="UP000292085">
    <property type="component" value="Unassembled WGS sequence"/>
</dbReference>
<dbReference type="InterPro" id="IPR012433">
    <property type="entry name" value="Imm11"/>
</dbReference>
<gene>
    <name evidence="2" type="ORF">EWE75_24380</name>
</gene>
<protein>
    <recommendedName>
        <fullName evidence="1">Immunity MXAN-0049 protein domain-containing protein</fullName>
    </recommendedName>
</protein>
<dbReference type="AlphaFoldDB" id="A0A4Q6XHK9"/>
<dbReference type="EMBL" id="SGIS01000125">
    <property type="protein sequence ID" value="RZF58625.1"/>
    <property type="molecule type" value="Genomic_DNA"/>
</dbReference>
<reference evidence="2 3" key="1">
    <citation type="submission" date="2019-02" db="EMBL/GenBank/DDBJ databases">
        <authorList>
            <person name="Li Y."/>
        </authorList>
    </citation>
    <scope>NUCLEOTIDE SEQUENCE [LARGE SCALE GENOMIC DNA]</scope>
    <source>
        <strain evidence="2 3">3-7</strain>
    </source>
</reference>
<dbReference type="Pfam" id="PF07791">
    <property type="entry name" value="Imm11"/>
    <property type="match status" value="1"/>
</dbReference>
<comment type="caution">
    <text evidence="2">The sequence shown here is derived from an EMBL/GenBank/DDBJ whole genome shotgun (WGS) entry which is preliminary data.</text>
</comment>
<sequence length="197" mass="22504">MTVYGASYEPSGLRKPNGKIVGGATELLLQDETPDGGINTRVSKSSSGRPVQVASVPTQISWPANLKPQDYEALFVRTVSDRLRYLIEDIEPGVHQFIELLYVRKTGEILHKRWFWQVCNRIDSVFAERPGWVFDRVSWRYPSGDKLIFDVTKSGGSHFWHEKHVYCGLMMSEHAMARLNEEDISGFSLHEYATVQR</sequence>
<name>A0A4Q6XHK9_9SPHN</name>
<dbReference type="OrthoDB" id="8660107at2"/>
<evidence type="ECO:0000313" key="2">
    <source>
        <dbReference type="EMBL" id="RZF58625.1"/>
    </source>
</evidence>
<feature type="domain" description="Immunity MXAN-0049 protein" evidence="1">
    <location>
        <begin position="67"/>
        <end position="193"/>
    </location>
</feature>
<evidence type="ECO:0000313" key="3">
    <source>
        <dbReference type="Proteomes" id="UP000292085"/>
    </source>
</evidence>
<evidence type="ECO:0000259" key="1">
    <source>
        <dbReference type="Pfam" id="PF07791"/>
    </source>
</evidence>
<proteinExistence type="predicted"/>
<keyword evidence="3" id="KW-1185">Reference proteome</keyword>
<dbReference type="RefSeq" id="WP_130160606.1">
    <property type="nucleotide sequence ID" value="NZ_SGIS01000125.1"/>
</dbReference>